<sequence length="81" mass="8938">FIEGDFDAYCVGMRRPNAWGGEPEILMLTHVVETPIEVFMPEAGESLRSIGVYGGEEYCDENDGEGRISVLFHGAGHYEAL</sequence>
<evidence type="ECO:0000256" key="1">
    <source>
        <dbReference type="ARBA" id="ARBA00000707"/>
    </source>
</evidence>
<proteinExistence type="predicted"/>
<dbReference type="GO" id="GO:0036503">
    <property type="term" value="P:ERAD pathway"/>
    <property type="evidence" value="ECO:0007669"/>
    <property type="project" value="TreeGrafter"/>
</dbReference>
<comment type="catalytic activity">
    <reaction evidence="1 3">
        <text>Thiol-dependent hydrolysis of ester, thioester, amide, peptide and isopeptide bonds formed by the C-terminal Gly of ubiquitin (a 76-residue protein attached to proteins as an intracellular targeting signal).</text>
        <dbReference type="EC" id="3.4.19.12"/>
    </reaction>
</comment>
<dbReference type="EC" id="3.4.19.12" evidence="3"/>
<dbReference type="Gene3D" id="3.90.70.80">
    <property type="match status" value="1"/>
</dbReference>
<dbReference type="RefSeq" id="XP_002508555.1">
    <property type="nucleotide sequence ID" value="XM_002508509.1"/>
</dbReference>
<gene>
    <name evidence="5" type="ORF">MICPUN_74531</name>
</gene>
<dbReference type="PANTHER" id="PTHR13312:SF6">
    <property type="entry name" value="UBIQUITIN THIOESTERASE OTU"/>
    <property type="match status" value="1"/>
</dbReference>
<reference evidence="5 6" key="1">
    <citation type="journal article" date="2009" name="Science">
        <title>Green evolution and dynamic adaptations revealed by genomes of the marine picoeukaryotes Micromonas.</title>
        <authorList>
            <person name="Worden A.Z."/>
            <person name="Lee J.H."/>
            <person name="Mock T."/>
            <person name="Rouze P."/>
            <person name="Simmons M.P."/>
            <person name="Aerts A.L."/>
            <person name="Allen A.E."/>
            <person name="Cuvelier M.L."/>
            <person name="Derelle E."/>
            <person name="Everett M.V."/>
            <person name="Foulon E."/>
            <person name="Grimwood J."/>
            <person name="Gundlach H."/>
            <person name="Henrissat B."/>
            <person name="Napoli C."/>
            <person name="McDonald S.M."/>
            <person name="Parker M.S."/>
            <person name="Rombauts S."/>
            <person name="Salamov A."/>
            <person name="Von Dassow P."/>
            <person name="Badger J.H."/>
            <person name="Coutinho P.M."/>
            <person name="Demir E."/>
            <person name="Dubchak I."/>
            <person name="Gentemann C."/>
            <person name="Eikrem W."/>
            <person name="Gready J.E."/>
            <person name="John U."/>
            <person name="Lanier W."/>
            <person name="Lindquist E.A."/>
            <person name="Lucas S."/>
            <person name="Mayer K.F."/>
            <person name="Moreau H."/>
            <person name="Not F."/>
            <person name="Otillar R."/>
            <person name="Panaud O."/>
            <person name="Pangilinan J."/>
            <person name="Paulsen I."/>
            <person name="Piegu B."/>
            <person name="Poliakov A."/>
            <person name="Robbens S."/>
            <person name="Schmutz J."/>
            <person name="Toulza E."/>
            <person name="Wyss T."/>
            <person name="Zelensky A."/>
            <person name="Zhou K."/>
            <person name="Armbrust E.V."/>
            <person name="Bhattacharya D."/>
            <person name="Goodenough U.W."/>
            <person name="Van de Peer Y."/>
            <person name="Grigoriev I.V."/>
        </authorList>
    </citation>
    <scope>NUCLEOTIDE SEQUENCE [LARGE SCALE GENOMIC DNA]</scope>
    <source>
        <strain evidence="6">RCC299 / NOUM17</strain>
    </source>
</reference>
<name>C1FHF8_MICCC</name>
<feature type="non-terminal residue" evidence="5">
    <location>
        <position position="81"/>
    </location>
</feature>
<dbReference type="STRING" id="296587.C1FHF8"/>
<dbReference type="EMBL" id="CP001576">
    <property type="protein sequence ID" value="ACO69813.1"/>
    <property type="molecule type" value="Genomic_DNA"/>
</dbReference>
<dbReference type="GO" id="GO:0005634">
    <property type="term" value="C:nucleus"/>
    <property type="evidence" value="ECO:0007669"/>
    <property type="project" value="TreeGrafter"/>
</dbReference>
<dbReference type="PANTHER" id="PTHR13312">
    <property type="entry name" value="HIV-INDUCED PROTEIN-7-LIKE PROTEASE"/>
    <property type="match status" value="1"/>
</dbReference>
<keyword evidence="3" id="KW-0645">Protease</keyword>
<evidence type="ECO:0000256" key="3">
    <source>
        <dbReference type="RuleBase" id="RU367104"/>
    </source>
</evidence>
<dbReference type="GeneID" id="8247112"/>
<dbReference type="AlphaFoldDB" id="C1FHF8"/>
<feature type="domain" description="OTU" evidence="4">
    <location>
        <begin position="1"/>
        <end position="60"/>
    </location>
</feature>
<dbReference type="OMA" id="EIEISMA"/>
<dbReference type="GO" id="GO:0016579">
    <property type="term" value="P:protein deubiquitination"/>
    <property type="evidence" value="ECO:0007669"/>
    <property type="project" value="TreeGrafter"/>
</dbReference>
<accession>C1FHF8</accession>
<dbReference type="InterPro" id="IPR038765">
    <property type="entry name" value="Papain-like_cys_pep_sf"/>
</dbReference>
<dbReference type="GO" id="GO:0005829">
    <property type="term" value="C:cytosol"/>
    <property type="evidence" value="ECO:0007669"/>
    <property type="project" value="TreeGrafter"/>
</dbReference>
<dbReference type="Pfam" id="PF02338">
    <property type="entry name" value="OTU"/>
    <property type="match status" value="1"/>
</dbReference>
<dbReference type="KEGG" id="mis:MICPUN_74531"/>
<dbReference type="OrthoDB" id="409956at2759"/>
<dbReference type="Proteomes" id="UP000002009">
    <property type="component" value="Chromosome 10"/>
</dbReference>
<dbReference type="InterPro" id="IPR003323">
    <property type="entry name" value="OTU_dom"/>
</dbReference>
<keyword evidence="3" id="KW-0788">Thiol protease</keyword>
<protein>
    <recommendedName>
        <fullName evidence="3">Ubiquitin thioesterase OTU</fullName>
        <ecNumber evidence="3">3.4.19.12</ecNumber>
    </recommendedName>
</protein>
<evidence type="ECO:0000256" key="2">
    <source>
        <dbReference type="ARBA" id="ARBA00022801"/>
    </source>
</evidence>
<evidence type="ECO:0000259" key="4">
    <source>
        <dbReference type="Pfam" id="PF02338"/>
    </source>
</evidence>
<keyword evidence="3" id="KW-0833">Ubl conjugation pathway</keyword>
<dbReference type="SUPFAM" id="SSF54001">
    <property type="entry name" value="Cysteine proteinases"/>
    <property type="match status" value="1"/>
</dbReference>
<feature type="non-terminal residue" evidence="5">
    <location>
        <position position="1"/>
    </location>
</feature>
<organism evidence="5 6">
    <name type="scientific">Micromonas commoda (strain RCC299 / NOUM17 / CCMP2709)</name>
    <name type="common">Picoplanktonic green alga</name>
    <dbReference type="NCBI Taxonomy" id="296587"/>
    <lineage>
        <taxon>Eukaryota</taxon>
        <taxon>Viridiplantae</taxon>
        <taxon>Chlorophyta</taxon>
        <taxon>Mamiellophyceae</taxon>
        <taxon>Mamiellales</taxon>
        <taxon>Mamiellaceae</taxon>
        <taxon>Micromonas</taxon>
    </lineage>
</organism>
<dbReference type="GO" id="GO:0030968">
    <property type="term" value="P:endoplasmic reticulum unfolded protein response"/>
    <property type="evidence" value="ECO:0007669"/>
    <property type="project" value="TreeGrafter"/>
</dbReference>
<comment type="subcellular location">
    <subcellularLocation>
        <location evidence="3">Cytoplasm</location>
    </subcellularLocation>
</comment>
<dbReference type="InParanoid" id="C1FHF8"/>
<keyword evidence="3" id="KW-0963">Cytoplasm</keyword>
<dbReference type="eggNOG" id="KOG2606">
    <property type="taxonomic scope" value="Eukaryota"/>
</dbReference>
<comment type="function">
    <text evidence="3">Hydrolase that can remove conjugated ubiquitin from proteins and may therefore play an important regulatory role at the level of protein turnover by preventing degradation.</text>
</comment>
<evidence type="ECO:0000313" key="6">
    <source>
        <dbReference type="Proteomes" id="UP000002009"/>
    </source>
</evidence>
<evidence type="ECO:0000313" key="5">
    <source>
        <dbReference type="EMBL" id="ACO69813.1"/>
    </source>
</evidence>
<dbReference type="GO" id="GO:0004843">
    <property type="term" value="F:cysteine-type deubiquitinase activity"/>
    <property type="evidence" value="ECO:0007669"/>
    <property type="project" value="UniProtKB-UniRule"/>
</dbReference>
<keyword evidence="2 3" id="KW-0378">Hydrolase</keyword>
<keyword evidence="6" id="KW-1185">Reference proteome</keyword>